<dbReference type="Gene3D" id="3.50.50.60">
    <property type="entry name" value="FAD/NAD(P)-binding domain"/>
    <property type="match status" value="2"/>
</dbReference>
<evidence type="ECO:0000256" key="6">
    <source>
        <dbReference type="ARBA" id="ARBA00022630"/>
    </source>
</evidence>
<dbReference type="EC" id="1.8.1.7" evidence="3 17"/>
<dbReference type="Gene3D" id="3.30.390.30">
    <property type="match status" value="1"/>
</dbReference>
<feature type="binding site" evidence="14">
    <location>
        <position position="285"/>
    </location>
    <ligand>
        <name>NAD(+)</name>
        <dbReference type="ChEBI" id="CHEBI:57540"/>
    </ligand>
</feature>
<dbReference type="NCBIfam" id="TIGR01421">
    <property type="entry name" value="gluta_reduc_1"/>
    <property type="match status" value="1"/>
</dbReference>
<keyword evidence="14" id="KW-0520">NAD</keyword>
<dbReference type="InterPro" id="IPR016156">
    <property type="entry name" value="FAD/NAD-linked_Rdtase_dimer_sf"/>
</dbReference>
<dbReference type="Proteomes" id="UP000235672">
    <property type="component" value="Unassembled WGS sequence"/>
</dbReference>
<evidence type="ECO:0000256" key="7">
    <source>
        <dbReference type="ARBA" id="ARBA00022827"/>
    </source>
</evidence>
<evidence type="ECO:0000259" key="19">
    <source>
        <dbReference type="Pfam" id="PF07992"/>
    </source>
</evidence>
<gene>
    <name evidence="20" type="ORF">NA56DRAFT_661405</name>
</gene>
<feature type="disulfide bond" description="Redox-active" evidence="15">
    <location>
        <begin position="49"/>
        <end position="54"/>
    </location>
</feature>
<evidence type="ECO:0000256" key="5">
    <source>
        <dbReference type="ARBA" id="ARBA00022490"/>
    </source>
</evidence>
<feature type="domain" description="Pyridine nucleotide-disulphide oxidoreductase dimerisation" evidence="18">
    <location>
        <begin position="364"/>
        <end position="478"/>
    </location>
</feature>
<comment type="catalytic activity">
    <reaction evidence="17">
        <text>2 glutathione + NADP(+) = glutathione disulfide + NADPH + H(+)</text>
        <dbReference type="Rhea" id="RHEA:11740"/>
        <dbReference type="ChEBI" id="CHEBI:15378"/>
        <dbReference type="ChEBI" id="CHEBI:57783"/>
        <dbReference type="ChEBI" id="CHEBI:57925"/>
        <dbReference type="ChEBI" id="CHEBI:58297"/>
        <dbReference type="ChEBI" id="CHEBI:58349"/>
        <dbReference type="EC" id="1.8.1.7"/>
    </reaction>
</comment>
<evidence type="ECO:0000256" key="9">
    <source>
        <dbReference type="ARBA" id="ARBA00023002"/>
    </source>
</evidence>
<feature type="active site" description="Proton acceptor" evidence="13">
    <location>
        <position position="468"/>
    </location>
</feature>
<dbReference type="GO" id="GO:0034599">
    <property type="term" value="P:cellular response to oxidative stress"/>
    <property type="evidence" value="ECO:0007669"/>
    <property type="project" value="TreeGrafter"/>
</dbReference>
<dbReference type="PRINTS" id="PR00411">
    <property type="entry name" value="PNDRDTASEI"/>
</dbReference>
<dbReference type="PIRSF" id="PIRSF000350">
    <property type="entry name" value="Mercury_reductase_MerA"/>
    <property type="match status" value="1"/>
</dbReference>
<dbReference type="GO" id="GO:0004362">
    <property type="term" value="F:glutathione-disulfide reductase (NADPH) activity"/>
    <property type="evidence" value="ECO:0007669"/>
    <property type="project" value="UniProtKB-EC"/>
</dbReference>
<evidence type="ECO:0000259" key="18">
    <source>
        <dbReference type="Pfam" id="PF02852"/>
    </source>
</evidence>
<comment type="similarity">
    <text evidence="2 16">Belongs to the class-I pyridine nucleotide-disulfide oxidoreductase family.</text>
</comment>
<dbReference type="InterPro" id="IPR046952">
    <property type="entry name" value="GSHR/TRXR-like"/>
</dbReference>
<evidence type="ECO:0000256" key="4">
    <source>
        <dbReference type="ARBA" id="ARBA00017111"/>
    </source>
</evidence>
<evidence type="ECO:0000256" key="13">
    <source>
        <dbReference type="PIRSR" id="PIRSR000350-2"/>
    </source>
</evidence>
<keyword evidence="21" id="KW-1185">Reference proteome</keyword>
<evidence type="ECO:0000256" key="16">
    <source>
        <dbReference type="RuleBase" id="RU003691"/>
    </source>
</evidence>
<comment type="function">
    <text evidence="12 17">Catalyzes the reduction of glutathione disulfide (GSSG) to reduced glutathione (GSH). Constitutes the major mechanism to maintain a high GSH:GSSG ratio in the cytosol.</text>
</comment>
<evidence type="ECO:0000256" key="8">
    <source>
        <dbReference type="ARBA" id="ARBA00022857"/>
    </source>
</evidence>
<proteinExistence type="inferred from homology"/>
<dbReference type="EMBL" id="KZ613494">
    <property type="protein sequence ID" value="PMD18479.1"/>
    <property type="molecule type" value="Genomic_DNA"/>
</dbReference>
<evidence type="ECO:0000313" key="21">
    <source>
        <dbReference type="Proteomes" id="UP000235672"/>
    </source>
</evidence>
<evidence type="ECO:0000313" key="20">
    <source>
        <dbReference type="EMBL" id="PMD18479.1"/>
    </source>
</evidence>
<dbReference type="InterPro" id="IPR006322">
    <property type="entry name" value="Glutathione_Rdtase_euk/bac"/>
</dbReference>
<sequence>MAPISAEPEEFEYIVIGGGSGGSGTARRAAGWYGKKTLLIENGLSGGCCVNVGCVPKKITWNFASMAEALRDSVHYGFATPSNIAFDFASFKAKRDAHIEGLNRIYERNWSREGISLIHGTAKFTSRKTLSVILQDGSSTRTFKSEHICIATGGYPIVPGDIPGSEHGITNEGFFAIEELPKKIAVVGAGYIAVEMAGMLNAVGVEVHMFIRGETFLRTFDPMIQKTMTERYESVGVKIHRGYTGFEKIELVKAGGKGEEKVLRLVGKDLEGREMIVNELLWAVGRRPETESLHLEDIGVEKDAKGYVLVDKFQNTRVKGIYALGDVTGQLELTPVAIAAGRHLSNRLFGPPHLSQSYLPYENIPTVVFAHPEIGTIGLTEPQAISKYGTEKIKTYHTKFTNMFYTIFPDEEKKGNPTEFKIVCEGDEERVVGLHLLGLGVGEMLQGFAVAVKMGARKKDFDATVAIHPTSAEEVVTMT</sequence>
<dbReference type="GO" id="GO:0005739">
    <property type="term" value="C:mitochondrion"/>
    <property type="evidence" value="ECO:0007669"/>
    <property type="project" value="TreeGrafter"/>
</dbReference>
<dbReference type="InterPro" id="IPR012999">
    <property type="entry name" value="Pyr_OxRdtase_I_AS"/>
</dbReference>
<dbReference type="Pfam" id="PF02852">
    <property type="entry name" value="Pyr_redox_dim"/>
    <property type="match status" value="1"/>
</dbReference>
<dbReference type="NCBIfam" id="NF004776">
    <property type="entry name" value="PRK06116.1"/>
    <property type="match status" value="1"/>
</dbReference>
<dbReference type="OrthoDB" id="5956163at2759"/>
<reference evidence="20 21" key="1">
    <citation type="submission" date="2016-05" db="EMBL/GenBank/DDBJ databases">
        <title>A degradative enzymes factory behind the ericoid mycorrhizal symbiosis.</title>
        <authorList>
            <consortium name="DOE Joint Genome Institute"/>
            <person name="Martino E."/>
            <person name="Morin E."/>
            <person name="Grelet G."/>
            <person name="Kuo A."/>
            <person name="Kohler A."/>
            <person name="Daghino S."/>
            <person name="Barry K."/>
            <person name="Choi C."/>
            <person name="Cichocki N."/>
            <person name="Clum A."/>
            <person name="Copeland A."/>
            <person name="Hainaut M."/>
            <person name="Haridas S."/>
            <person name="Labutti K."/>
            <person name="Lindquist E."/>
            <person name="Lipzen A."/>
            <person name="Khouja H.-R."/>
            <person name="Murat C."/>
            <person name="Ohm R."/>
            <person name="Olson A."/>
            <person name="Spatafora J."/>
            <person name="Veneault-Fourrey C."/>
            <person name="Henrissat B."/>
            <person name="Grigoriev I."/>
            <person name="Martin F."/>
            <person name="Perotto S."/>
        </authorList>
    </citation>
    <scope>NUCLEOTIDE SEQUENCE [LARGE SCALE GENOMIC DNA]</scope>
    <source>
        <strain evidence="20 21">UAMH 7357</strain>
    </source>
</reference>
<dbReference type="PANTHER" id="PTHR42737">
    <property type="entry name" value="GLUTATHIONE REDUCTASE"/>
    <property type="match status" value="1"/>
</dbReference>
<dbReference type="GO" id="GO:0045454">
    <property type="term" value="P:cell redox homeostasis"/>
    <property type="evidence" value="ECO:0007669"/>
    <property type="project" value="InterPro"/>
</dbReference>
<dbReference type="GO" id="GO:0006749">
    <property type="term" value="P:glutathione metabolic process"/>
    <property type="evidence" value="ECO:0007669"/>
    <property type="project" value="InterPro"/>
</dbReference>
<dbReference type="GO" id="GO:0050661">
    <property type="term" value="F:NADP binding"/>
    <property type="evidence" value="ECO:0007669"/>
    <property type="project" value="InterPro"/>
</dbReference>
<dbReference type="STRING" id="1745343.A0A2J6PWS7"/>
<keyword evidence="14" id="KW-0547">Nucleotide-binding</keyword>
<dbReference type="Pfam" id="PF07992">
    <property type="entry name" value="Pyr_redox_2"/>
    <property type="match status" value="1"/>
</dbReference>
<evidence type="ECO:0000256" key="2">
    <source>
        <dbReference type="ARBA" id="ARBA00007532"/>
    </source>
</evidence>
<dbReference type="AlphaFoldDB" id="A0A2J6PWS7"/>
<dbReference type="SUPFAM" id="SSF51905">
    <property type="entry name" value="FAD/NAD(P)-binding domain"/>
    <property type="match status" value="1"/>
</dbReference>
<evidence type="ECO:0000256" key="11">
    <source>
        <dbReference type="ARBA" id="ARBA00023284"/>
    </source>
</evidence>
<accession>A0A2J6PWS7</accession>
<feature type="binding site" evidence="14">
    <location>
        <position position="326"/>
    </location>
    <ligand>
        <name>FAD</name>
        <dbReference type="ChEBI" id="CHEBI:57692"/>
    </ligand>
</feature>
<dbReference type="InterPro" id="IPR023753">
    <property type="entry name" value="FAD/NAD-binding_dom"/>
</dbReference>
<feature type="domain" description="FAD/NAD(P)-binding" evidence="19">
    <location>
        <begin position="12"/>
        <end position="341"/>
    </location>
</feature>
<dbReference type="SUPFAM" id="SSF55424">
    <property type="entry name" value="FAD/NAD-linked reductases, dimerisation (C-terminal) domain"/>
    <property type="match status" value="1"/>
</dbReference>
<dbReference type="GO" id="GO:0005829">
    <property type="term" value="C:cytosol"/>
    <property type="evidence" value="ECO:0007669"/>
    <property type="project" value="TreeGrafter"/>
</dbReference>
<dbReference type="InterPro" id="IPR036188">
    <property type="entry name" value="FAD/NAD-bd_sf"/>
</dbReference>
<comment type="cofactor">
    <cofactor evidence="14">
        <name>FAD</name>
        <dbReference type="ChEBI" id="CHEBI:57692"/>
    </cofactor>
    <text evidence="14">Binds 1 FAD per subunit.</text>
</comment>
<evidence type="ECO:0000256" key="3">
    <source>
        <dbReference type="ARBA" id="ARBA00012607"/>
    </source>
</evidence>
<protein>
    <recommendedName>
        <fullName evidence="4 17">Glutathione reductase</fullName>
        <ecNumber evidence="3 17">1.8.1.7</ecNumber>
    </recommendedName>
</protein>
<evidence type="ECO:0000256" key="15">
    <source>
        <dbReference type="PIRSR" id="PIRSR000350-4"/>
    </source>
</evidence>
<keyword evidence="7 14" id="KW-0274">FAD</keyword>
<feature type="binding site" evidence="14">
    <location>
        <begin position="188"/>
        <end position="195"/>
    </location>
    <ligand>
        <name>NAD(+)</name>
        <dbReference type="ChEBI" id="CHEBI:57540"/>
    </ligand>
</feature>
<dbReference type="PRINTS" id="PR00368">
    <property type="entry name" value="FADPNR"/>
</dbReference>
<evidence type="ECO:0000256" key="1">
    <source>
        <dbReference type="ARBA" id="ARBA00004496"/>
    </source>
</evidence>
<dbReference type="PROSITE" id="PS00076">
    <property type="entry name" value="PYRIDINE_REDOX_1"/>
    <property type="match status" value="1"/>
</dbReference>
<evidence type="ECO:0000256" key="14">
    <source>
        <dbReference type="PIRSR" id="PIRSR000350-3"/>
    </source>
</evidence>
<name>A0A2J6PWS7_9HELO</name>
<dbReference type="PANTHER" id="PTHR42737:SF1">
    <property type="entry name" value="GLUTATHIONE REDUCTASE"/>
    <property type="match status" value="1"/>
</dbReference>
<dbReference type="InterPro" id="IPR001100">
    <property type="entry name" value="Pyr_nuc-diS_OxRdtase"/>
</dbReference>
<dbReference type="FunFam" id="3.30.390.30:FF:000003">
    <property type="entry name" value="Glutathione reductase"/>
    <property type="match status" value="1"/>
</dbReference>
<evidence type="ECO:0000256" key="10">
    <source>
        <dbReference type="ARBA" id="ARBA00023157"/>
    </source>
</evidence>
<dbReference type="InterPro" id="IPR004099">
    <property type="entry name" value="Pyr_nucl-diS_OxRdtase_dimer"/>
</dbReference>
<keyword evidence="10" id="KW-1015">Disulfide bond</keyword>
<dbReference type="FunFam" id="3.50.50.60:FF:000141">
    <property type="entry name" value="Glutathione reductase"/>
    <property type="match status" value="1"/>
</dbReference>
<keyword evidence="8 17" id="KW-0521">NADP</keyword>
<evidence type="ECO:0000256" key="12">
    <source>
        <dbReference type="ARBA" id="ARBA00056905"/>
    </source>
</evidence>
<feature type="binding site" evidence="14">
    <location>
        <position position="58"/>
    </location>
    <ligand>
        <name>FAD</name>
        <dbReference type="ChEBI" id="CHEBI:57692"/>
    </ligand>
</feature>
<dbReference type="GO" id="GO:0050660">
    <property type="term" value="F:flavin adenine dinucleotide binding"/>
    <property type="evidence" value="ECO:0007669"/>
    <property type="project" value="InterPro"/>
</dbReference>
<comment type="subcellular location">
    <subcellularLocation>
        <location evidence="1 17">Cytoplasm</location>
    </subcellularLocation>
</comment>
<keyword evidence="6 16" id="KW-0285">Flavoprotein</keyword>
<keyword evidence="5 17" id="KW-0963">Cytoplasm</keyword>
<organism evidence="20 21">
    <name type="scientific">Hyaloscypha hepaticicola</name>
    <dbReference type="NCBI Taxonomy" id="2082293"/>
    <lineage>
        <taxon>Eukaryota</taxon>
        <taxon>Fungi</taxon>
        <taxon>Dikarya</taxon>
        <taxon>Ascomycota</taxon>
        <taxon>Pezizomycotina</taxon>
        <taxon>Leotiomycetes</taxon>
        <taxon>Helotiales</taxon>
        <taxon>Hyaloscyphaceae</taxon>
        <taxon>Hyaloscypha</taxon>
    </lineage>
</organism>
<evidence type="ECO:0000256" key="17">
    <source>
        <dbReference type="RuleBase" id="RU365016"/>
    </source>
</evidence>
<keyword evidence="11 16" id="KW-0676">Redox-active center</keyword>
<keyword evidence="9 16" id="KW-0560">Oxidoreductase</keyword>